<keyword evidence="2" id="KW-1185">Reference proteome</keyword>
<evidence type="ECO:0000313" key="2">
    <source>
        <dbReference type="Proteomes" id="UP000299102"/>
    </source>
</evidence>
<evidence type="ECO:0000313" key="1">
    <source>
        <dbReference type="EMBL" id="GBP96997.1"/>
    </source>
</evidence>
<organism evidence="1 2">
    <name type="scientific">Eumeta variegata</name>
    <name type="common">Bagworm moth</name>
    <name type="synonym">Eumeta japonica</name>
    <dbReference type="NCBI Taxonomy" id="151549"/>
    <lineage>
        <taxon>Eukaryota</taxon>
        <taxon>Metazoa</taxon>
        <taxon>Ecdysozoa</taxon>
        <taxon>Arthropoda</taxon>
        <taxon>Hexapoda</taxon>
        <taxon>Insecta</taxon>
        <taxon>Pterygota</taxon>
        <taxon>Neoptera</taxon>
        <taxon>Endopterygota</taxon>
        <taxon>Lepidoptera</taxon>
        <taxon>Glossata</taxon>
        <taxon>Ditrysia</taxon>
        <taxon>Tineoidea</taxon>
        <taxon>Psychidae</taxon>
        <taxon>Oiketicinae</taxon>
        <taxon>Eumeta</taxon>
    </lineage>
</organism>
<protein>
    <submittedName>
        <fullName evidence="1">Uncharacterized protein</fullName>
    </submittedName>
</protein>
<comment type="caution">
    <text evidence="1">The sequence shown here is derived from an EMBL/GenBank/DDBJ whole genome shotgun (WGS) entry which is preliminary data.</text>
</comment>
<proteinExistence type="predicted"/>
<dbReference type="AlphaFoldDB" id="A0A4C2ADT1"/>
<name>A0A4C2ADT1_EUMVA</name>
<reference evidence="1 2" key="1">
    <citation type="journal article" date="2019" name="Commun. Biol.">
        <title>The bagworm genome reveals a unique fibroin gene that provides high tensile strength.</title>
        <authorList>
            <person name="Kono N."/>
            <person name="Nakamura H."/>
            <person name="Ohtoshi R."/>
            <person name="Tomita M."/>
            <person name="Numata K."/>
            <person name="Arakawa K."/>
        </authorList>
    </citation>
    <scope>NUCLEOTIDE SEQUENCE [LARGE SCALE GENOMIC DNA]</scope>
</reference>
<sequence>MTVKGRLQRPPIVGWVATLSGPFPRPLCWSGLGRAPLAQHAKVLAKGVEGFGGVEVSPHRGNEFSLKTIYSATYLTTRRGGVLVRTCKSAWYALQKTERPAALQRHRTGTAAHRFLPGAAGHMEVW</sequence>
<accession>A0A4C2ADT1</accession>
<dbReference type="Proteomes" id="UP000299102">
    <property type="component" value="Unassembled WGS sequence"/>
</dbReference>
<gene>
    <name evidence="1" type="ORF">EVAR_89974_1</name>
</gene>
<dbReference type="EMBL" id="BGZK01002855">
    <property type="protein sequence ID" value="GBP96997.1"/>
    <property type="molecule type" value="Genomic_DNA"/>
</dbReference>